<keyword evidence="1" id="KW-0472">Membrane</keyword>
<evidence type="ECO:0000313" key="3">
    <source>
        <dbReference type="Proteomes" id="UP001268683"/>
    </source>
</evidence>
<evidence type="ECO:0000256" key="1">
    <source>
        <dbReference type="SAM" id="Phobius"/>
    </source>
</evidence>
<evidence type="ECO:0000313" key="2">
    <source>
        <dbReference type="EMBL" id="WND02161.1"/>
    </source>
</evidence>
<keyword evidence="1" id="KW-1133">Transmembrane helix</keyword>
<organism evidence="2 3">
    <name type="scientific">Temperatibacter marinus</name>
    <dbReference type="NCBI Taxonomy" id="1456591"/>
    <lineage>
        <taxon>Bacteria</taxon>
        <taxon>Pseudomonadati</taxon>
        <taxon>Pseudomonadota</taxon>
        <taxon>Alphaproteobacteria</taxon>
        <taxon>Kordiimonadales</taxon>
        <taxon>Temperatibacteraceae</taxon>
        <taxon>Temperatibacter</taxon>
    </lineage>
</organism>
<feature type="transmembrane region" description="Helical" evidence="1">
    <location>
        <begin position="6"/>
        <end position="24"/>
    </location>
</feature>
<name>A0AA52ECB0_9PROT</name>
<dbReference type="Proteomes" id="UP001268683">
    <property type="component" value="Chromosome"/>
</dbReference>
<reference evidence="2" key="1">
    <citation type="submission" date="2023-04" db="EMBL/GenBank/DDBJ databases">
        <title>Complete genome sequence of Temperatibacter marinus.</title>
        <authorList>
            <person name="Rong J.-C."/>
            <person name="Yi M.-L."/>
            <person name="Zhao Q."/>
        </authorList>
    </citation>
    <scope>NUCLEOTIDE SEQUENCE</scope>
    <source>
        <strain evidence="2">NBRC 110045</strain>
    </source>
</reference>
<gene>
    <name evidence="2" type="ORF">QGN29_11430</name>
</gene>
<keyword evidence="1" id="KW-0812">Transmembrane</keyword>
<accession>A0AA52ECB0</accession>
<dbReference type="EMBL" id="CP123872">
    <property type="protein sequence ID" value="WND02161.1"/>
    <property type="molecule type" value="Genomic_DNA"/>
</dbReference>
<proteinExistence type="predicted"/>
<keyword evidence="3" id="KW-1185">Reference proteome</keyword>
<protein>
    <submittedName>
        <fullName evidence="2">Uncharacterized protein</fullName>
    </submittedName>
</protein>
<dbReference type="KEGG" id="tmk:QGN29_11430"/>
<dbReference type="AlphaFoldDB" id="A0AA52ECB0"/>
<dbReference type="RefSeq" id="WP_310797996.1">
    <property type="nucleotide sequence ID" value="NZ_CP123872.1"/>
</dbReference>
<sequence length="60" mass="6703">MTFAHIIALSIFLVIGAVAIYAIFQTLKSFVTFPRFPKVVALSELELRSLLPVQSSITRH</sequence>